<evidence type="ECO:0000313" key="9">
    <source>
        <dbReference type="Proteomes" id="UP000184444"/>
    </source>
</evidence>
<dbReference type="PANTHER" id="PTHR35008">
    <property type="entry name" value="BLL4482 PROTEIN-RELATED"/>
    <property type="match status" value="1"/>
</dbReference>
<dbReference type="Proteomes" id="UP000184444">
    <property type="component" value="Unassembled WGS sequence"/>
</dbReference>
<feature type="region of interest" description="Disordered" evidence="5">
    <location>
        <begin position="1"/>
        <end position="27"/>
    </location>
</feature>
<evidence type="ECO:0000256" key="2">
    <source>
        <dbReference type="ARBA" id="ARBA00022723"/>
    </source>
</evidence>
<evidence type="ECO:0000256" key="1">
    <source>
        <dbReference type="ARBA" id="ARBA00022617"/>
    </source>
</evidence>
<evidence type="ECO:0000259" key="7">
    <source>
        <dbReference type="PROSITE" id="PS51007"/>
    </source>
</evidence>
<evidence type="ECO:0000313" key="8">
    <source>
        <dbReference type="EMBL" id="SHM60987.1"/>
    </source>
</evidence>
<feature type="region of interest" description="Disordered" evidence="5">
    <location>
        <begin position="205"/>
        <end position="247"/>
    </location>
</feature>
<keyword evidence="9" id="KW-1185">Reference proteome</keyword>
<accession>A0A1M7K814</accession>
<evidence type="ECO:0000256" key="6">
    <source>
        <dbReference type="SAM" id="Phobius"/>
    </source>
</evidence>
<protein>
    <submittedName>
        <fullName evidence="8">Cytochrome c, mono-and diheme variants</fullName>
    </submittedName>
</protein>
<dbReference type="SUPFAM" id="SSF46626">
    <property type="entry name" value="Cytochrome c"/>
    <property type="match status" value="1"/>
</dbReference>
<dbReference type="PANTHER" id="PTHR35008:SF8">
    <property type="entry name" value="ALCOHOL DEHYDROGENASE CYTOCHROME C SUBUNIT"/>
    <property type="match status" value="1"/>
</dbReference>
<keyword evidence="3 4" id="KW-0408">Iron</keyword>
<feature type="transmembrane region" description="Helical" evidence="6">
    <location>
        <begin position="32"/>
        <end position="53"/>
    </location>
</feature>
<dbReference type="GO" id="GO:0046872">
    <property type="term" value="F:metal ion binding"/>
    <property type="evidence" value="ECO:0007669"/>
    <property type="project" value="UniProtKB-KW"/>
</dbReference>
<dbReference type="STRING" id="53463.SAMN05444389_1188"/>
<dbReference type="GO" id="GO:0009055">
    <property type="term" value="F:electron transfer activity"/>
    <property type="evidence" value="ECO:0007669"/>
    <property type="project" value="InterPro"/>
</dbReference>
<evidence type="ECO:0000256" key="4">
    <source>
        <dbReference type="PROSITE-ProRule" id="PRU00433"/>
    </source>
</evidence>
<dbReference type="InterPro" id="IPR036909">
    <property type="entry name" value="Cyt_c-like_dom_sf"/>
</dbReference>
<feature type="compositionally biased region" description="Basic and acidic residues" evidence="5">
    <location>
        <begin position="1"/>
        <end position="10"/>
    </location>
</feature>
<evidence type="ECO:0000256" key="3">
    <source>
        <dbReference type="ARBA" id="ARBA00023004"/>
    </source>
</evidence>
<keyword evidence="6" id="KW-0812">Transmembrane</keyword>
<keyword evidence="6" id="KW-0472">Membrane</keyword>
<feature type="domain" description="Cytochrome c" evidence="7">
    <location>
        <begin position="92"/>
        <end position="182"/>
    </location>
</feature>
<dbReference type="Gene3D" id="1.10.760.10">
    <property type="entry name" value="Cytochrome c-like domain"/>
    <property type="match status" value="1"/>
</dbReference>
<gene>
    <name evidence="8" type="ORF">SAMN05444389_1188</name>
</gene>
<keyword evidence="2 4" id="KW-0479">Metal-binding</keyword>
<reference evidence="9" key="1">
    <citation type="submission" date="2016-11" db="EMBL/GenBank/DDBJ databases">
        <authorList>
            <person name="Varghese N."/>
            <person name="Submissions S."/>
        </authorList>
    </citation>
    <scope>NUCLEOTIDE SEQUENCE [LARGE SCALE GENOMIC DNA]</scope>
    <source>
        <strain evidence="9">DSM 6637</strain>
    </source>
</reference>
<dbReference type="GO" id="GO:0020037">
    <property type="term" value="F:heme binding"/>
    <property type="evidence" value="ECO:0007669"/>
    <property type="project" value="InterPro"/>
</dbReference>
<keyword evidence="6" id="KW-1133">Transmembrane helix</keyword>
<dbReference type="InterPro" id="IPR051459">
    <property type="entry name" value="Cytochrome_c-type_DH"/>
</dbReference>
<sequence length="247" mass="25955">MKERKSKFSRDFGPAARNMDESLEPSELQNPVPWPLIAIALALAIAGGVTLYLDAKATPRGEDAQQERTAADEGAAPVDASVAEMDDAEGDFAVAQGAALFGTYCATCHQTNGSGVRGAIPPLDGSRYVLADAQVPAAILLRGIAGPIEVKGELYNGRMPTFHATLEDEEIALILTHIRAKWSNTAEMVSPDQVAGVRQALDGDLGRPWESGSELEDAFGIEAAPAADDEGEPAVSGQDADAQEDPQ</sequence>
<keyword evidence="1 4" id="KW-0349">Heme</keyword>
<dbReference type="Pfam" id="PF00034">
    <property type="entry name" value="Cytochrom_C"/>
    <property type="match status" value="1"/>
</dbReference>
<evidence type="ECO:0000256" key="5">
    <source>
        <dbReference type="SAM" id="MobiDB-lite"/>
    </source>
</evidence>
<dbReference type="AlphaFoldDB" id="A0A1M7K814"/>
<dbReference type="InterPro" id="IPR009056">
    <property type="entry name" value="Cyt_c-like_dom"/>
</dbReference>
<dbReference type="PROSITE" id="PS51007">
    <property type="entry name" value="CYTC"/>
    <property type="match status" value="1"/>
</dbReference>
<dbReference type="OrthoDB" id="5523448at2"/>
<dbReference type="EMBL" id="FRCK01000018">
    <property type="protein sequence ID" value="SHM60987.1"/>
    <property type="molecule type" value="Genomic_DNA"/>
</dbReference>
<dbReference type="RefSeq" id="WP_073068842.1">
    <property type="nucleotide sequence ID" value="NZ_FRCK01000018.1"/>
</dbReference>
<organism evidence="8 9">
    <name type="scientific">Paracoccus solventivorans</name>
    <dbReference type="NCBI Taxonomy" id="53463"/>
    <lineage>
        <taxon>Bacteria</taxon>
        <taxon>Pseudomonadati</taxon>
        <taxon>Pseudomonadota</taxon>
        <taxon>Alphaproteobacteria</taxon>
        <taxon>Rhodobacterales</taxon>
        <taxon>Paracoccaceae</taxon>
        <taxon>Paracoccus</taxon>
    </lineage>
</organism>
<proteinExistence type="predicted"/>
<name>A0A1M7K814_9RHOB</name>